<feature type="domain" description="HTH araC/xylS-type" evidence="5">
    <location>
        <begin position="55"/>
        <end position="146"/>
    </location>
</feature>
<dbReference type="InterPro" id="IPR018060">
    <property type="entry name" value="HTH_AraC"/>
</dbReference>
<dbReference type="PANTHER" id="PTHR46796:SF6">
    <property type="entry name" value="ARAC SUBFAMILY"/>
    <property type="match status" value="1"/>
</dbReference>
<dbReference type="SMART" id="SM00342">
    <property type="entry name" value="HTH_ARAC"/>
    <property type="match status" value="1"/>
</dbReference>
<dbReference type="EMBL" id="BMNE01000006">
    <property type="protein sequence ID" value="GGN91925.1"/>
    <property type="molecule type" value="Genomic_DNA"/>
</dbReference>
<keyword evidence="2" id="KW-0238">DNA-binding</keyword>
<dbReference type="PANTHER" id="PTHR46796">
    <property type="entry name" value="HTH-TYPE TRANSCRIPTIONAL ACTIVATOR RHAS-RELATED"/>
    <property type="match status" value="1"/>
</dbReference>
<keyword evidence="3" id="KW-0804">Transcription</keyword>
<gene>
    <name evidence="6" type="ORF">GCM10011610_52720</name>
</gene>
<feature type="compositionally biased region" description="Basic and acidic residues" evidence="4">
    <location>
        <begin position="1"/>
        <end position="11"/>
    </location>
</feature>
<evidence type="ECO:0000313" key="7">
    <source>
        <dbReference type="Proteomes" id="UP000658127"/>
    </source>
</evidence>
<accession>A0ABQ2KUI8</accession>
<organism evidence="6 7">
    <name type="scientific">Nocardia rhizosphaerihabitans</name>
    <dbReference type="NCBI Taxonomy" id="1691570"/>
    <lineage>
        <taxon>Bacteria</taxon>
        <taxon>Bacillati</taxon>
        <taxon>Actinomycetota</taxon>
        <taxon>Actinomycetes</taxon>
        <taxon>Mycobacteriales</taxon>
        <taxon>Nocardiaceae</taxon>
        <taxon>Nocardia</taxon>
    </lineage>
</organism>
<feature type="compositionally biased region" description="Basic and acidic residues" evidence="4">
    <location>
        <begin position="31"/>
        <end position="52"/>
    </location>
</feature>
<feature type="region of interest" description="Disordered" evidence="4">
    <location>
        <begin position="1"/>
        <end position="52"/>
    </location>
</feature>
<comment type="caution">
    <text evidence="6">The sequence shown here is derived from an EMBL/GenBank/DDBJ whole genome shotgun (WGS) entry which is preliminary data.</text>
</comment>
<dbReference type="PROSITE" id="PS00041">
    <property type="entry name" value="HTH_ARAC_FAMILY_1"/>
    <property type="match status" value="1"/>
</dbReference>
<dbReference type="InterPro" id="IPR018062">
    <property type="entry name" value="HTH_AraC-typ_CS"/>
</dbReference>
<evidence type="ECO:0000259" key="5">
    <source>
        <dbReference type="PROSITE" id="PS01124"/>
    </source>
</evidence>
<dbReference type="PROSITE" id="PS01124">
    <property type="entry name" value="HTH_ARAC_FAMILY_2"/>
    <property type="match status" value="1"/>
</dbReference>
<protein>
    <recommendedName>
        <fullName evidence="5">HTH araC/xylS-type domain-containing protein</fullName>
    </recommendedName>
</protein>
<evidence type="ECO:0000256" key="1">
    <source>
        <dbReference type="ARBA" id="ARBA00023015"/>
    </source>
</evidence>
<evidence type="ECO:0000313" key="6">
    <source>
        <dbReference type="EMBL" id="GGN91925.1"/>
    </source>
</evidence>
<keyword evidence="7" id="KW-1185">Reference proteome</keyword>
<evidence type="ECO:0000256" key="2">
    <source>
        <dbReference type="ARBA" id="ARBA00023125"/>
    </source>
</evidence>
<evidence type="ECO:0000256" key="3">
    <source>
        <dbReference type="ARBA" id="ARBA00023163"/>
    </source>
</evidence>
<proteinExistence type="predicted"/>
<dbReference type="Gene3D" id="1.10.10.60">
    <property type="entry name" value="Homeodomain-like"/>
    <property type="match status" value="2"/>
</dbReference>
<name>A0ABQ2KUI8_9NOCA</name>
<dbReference type="InterPro" id="IPR050204">
    <property type="entry name" value="AraC_XylS_family_regulators"/>
</dbReference>
<dbReference type="Pfam" id="PF12833">
    <property type="entry name" value="HTH_18"/>
    <property type="match status" value="1"/>
</dbReference>
<dbReference type="InterPro" id="IPR009057">
    <property type="entry name" value="Homeodomain-like_sf"/>
</dbReference>
<keyword evidence="1" id="KW-0805">Transcription regulation</keyword>
<reference evidence="7" key="1">
    <citation type="journal article" date="2019" name="Int. J. Syst. Evol. Microbiol.">
        <title>The Global Catalogue of Microorganisms (GCM) 10K type strain sequencing project: providing services to taxonomists for standard genome sequencing and annotation.</title>
        <authorList>
            <consortium name="The Broad Institute Genomics Platform"/>
            <consortium name="The Broad Institute Genome Sequencing Center for Infectious Disease"/>
            <person name="Wu L."/>
            <person name="Ma J."/>
        </authorList>
    </citation>
    <scope>NUCLEOTIDE SEQUENCE [LARGE SCALE GENOMIC DNA]</scope>
    <source>
        <strain evidence="7">CGMCC 4.7329</strain>
    </source>
</reference>
<dbReference type="Proteomes" id="UP000658127">
    <property type="component" value="Unassembled WGS sequence"/>
</dbReference>
<dbReference type="RefSeq" id="WP_229740124.1">
    <property type="nucleotide sequence ID" value="NZ_BMNE01000006.1"/>
</dbReference>
<evidence type="ECO:0000256" key="4">
    <source>
        <dbReference type="SAM" id="MobiDB-lite"/>
    </source>
</evidence>
<dbReference type="SUPFAM" id="SSF46689">
    <property type="entry name" value="Homeodomain-like"/>
    <property type="match status" value="2"/>
</dbReference>
<sequence>MRGLGHREDGHRRQHRRGRYRVLGSEQAENDAEHTEYRPGARRPAERGGDQIDQRQHLSDDLSTAALAAREGVSARHLTRLFGKHLGVTPGRHIRRARVEAAAQLLVHTTTPVAAIATRCGFGTAESLRQAFVRRFGVAPAHYRATLSRHSPSTSSEAVSRSRP</sequence>